<evidence type="ECO:0000256" key="12">
    <source>
        <dbReference type="SAM" id="Phobius"/>
    </source>
</evidence>
<dbReference type="PANTHER" id="PTHR23033">
    <property type="entry name" value="BETA1,3-GALACTOSYLTRANSFERASE"/>
    <property type="match status" value="1"/>
</dbReference>
<organism evidence="15 16">
    <name type="scientific">Podospora didyma</name>
    <dbReference type="NCBI Taxonomy" id="330526"/>
    <lineage>
        <taxon>Eukaryota</taxon>
        <taxon>Fungi</taxon>
        <taxon>Dikarya</taxon>
        <taxon>Ascomycota</taxon>
        <taxon>Pezizomycotina</taxon>
        <taxon>Sordariomycetes</taxon>
        <taxon>Sordariomycetidae</taxon>
        <taxon>Sordariales</taxon>
        <taxon>Podosporaceae</taxon>
        <taxon>Podospora</taxon>
    </lineage>
</organism>
<feature type="domain" description="Fringe-like glycosyltransferase" evidence="14">
    <location>
        <begin position="188"/>
        <end position="342"/>
    </location>
</feature>
<evidence type="ECO:0000256" key="3">
    <source>
        <dbReference type="ARBA" id="ARBA00006462"/>
    </source>
</evidence>
<comment type="subcellular location">
    <subcellularLocation>
        <location evidence="1">Membrane</location>
        <topology evidence="1">Single-pass type II membrane protein</topology>
    </subcellularLocation>
</comment>
<accession>A0AAE0N503</accession>
<gene>
    <name evidence="15" type="ORF">B0H63DRAFT_497380</name>
</gene>
<comment type="similarity">
    <text evidence="3">Belongs to the glycosyltransferase 31 family. Beta3-Gal-T subfamily.</text>
</comment>
<protein>
    <recommendedName>
        <fullName evidence="4">N-acetylgalactosaminide beta-1,3-galactosyltransferase</fullName>
        <ecNumber evidence="4">2.4.1.122</ecNumber>
    </recommendedName>
</protein>
<evidence type="ECO:0000259" key="13">
    <source>
        <dbReference type="Pfam" id="PF00024"/>
    </source>
</evidence>
<proteinExistence type="inferred from homology"/>
<sequence length="451" mass="51829">MRQNRRSQLVPSLGYLVIGVLLFIWLILPNDNTARLAIRFNLKRFQRALRRQPNESWVFAPPKFPVSLGVDTLVILKTGYGTKERVPAWFESLTDESEFRGFLIVGDYASQPGEHFKYNGSEYPVHDVVQRTMRHKTLSAQTSHPRALKYRSFVDAISGGNNETALELAKSSGWELDALKFISALELAYEKYPNKKWVILADDDTYLVQHSLKPFLGQFDTKYPYYLGNAVGDFRVRFAHGGSAIILSQAAMRQLIVMNPRVVSKAHSESLSEIWGDRLLARALIRAGVYLDENYCHLFNGEPPRLSRIRADRFCSPILSFHQLASPSQMVSVGHIFENTSRPVLWIDLWDMYEAPTPWRRKTKLQQPRRNWDHVGQLDDAVSTFRNTATAETCAKKCEKYFKTCMAWTWEPHSRHCHISPWMIVGRAVKGKVSGLNSRRIRSLEMDCLVY</sequence>
<dbReference type="GO" id="GO:0000166">
    <property type="term" value="F:nucleotide binding"/>
    <property type="evidence" value="ECO:0007669"/>
    <property type="project" value="UniProtKB-KW"/>
</dbReference>
<dbReference type="InterPro" id="IPR026050">
    <property type="entry name" value="C1GALT1/C1GALT1_chp1"/>
</dbReference>
<feature type="domain" description="Apple" evidence="13">
    <location>
        <begin position="381"/>
        <end position="422"/>
    </location>
</feature>
<dbReference type="EC" id="2.4.1.122" evidence="4"/>
<dbReference type="EMBL" id="JAULSW010000009">
    <property type="protein sequence ID" value="KAK3370423.1"/>
    <property type="molecule type" value="Genomic_DNA"/>
</dbReference>
<dbReference type="InterPro" id="IPR003378">
    <property type="entry name" value="Fringe-like_glycosylTrfase"/>
</dbReference>
<keyword evidence="8" id="KW-0547">Nucleotide-binding</keyword>
<dbReference type="GO" id="GO:0016263">
    <property type="term" value="F:glycoprotein-N-acetylgalactosamine 3-beta-galactosyltransferase activity"/>
    <property type="evidence" value="ECO:0007669"/>
    <property type="project" value="UniProtKB-EC"/>
</dbReference>
<evidence type="ECO:0000256" key="5">
    <source>
        <dbReference type="ARBA" id="ARBA00022676"/>
    </source>
</evidence>
<evidence type="ECO:0000256" key="10">
    <source>
        <dbReference type="ARBA" id="ARBA00022989"/>
    </source>
</evidence>
<keyword evidence="11 12" id="KW-0472">Membrane</keyword>
<comment type="pathway">
    <text evidence="2">Protein modification; protein glycosylation.</text>
</comment>
<evidence type="ECO:0000259" key="14">
    <source>
        <dbReference type="Pfam" id="PF02434"/>
    </source>
</evidence>
<evidence type="ECO:0000256" key="9">
    <source>
        <dbReference type="ARBA" id="ARBA00022968"/>
    </source>
</evidence>
<reference evidence="15" key="1">
    <citation type="journal article" date="2023" name="Mol. Phylogenet. Evol.">
        <title>Genome-scale phylogeny and comparative genomics of the fungal order Sordariales.</title>
        <authorList>
            <person name="Hensen N."/>
            <person name="Bonometti L."/>
            <person name="Westerberg I."/>
            <person name="Brannstrom I.O."/>
            <person name="Guillou S."/>
            <person name="Cros-Aarteil S."/>
            <person name="Calhoun S."/>
            <person name="Haridas S."/>
            <person name="Kuo A."/>
            <person name="Mondo S."/>
            <person name="Pangilinan J."/>
            <person name="Riley R."/>
            <person name="LaButti K."/>
            <person name="Andreopoulos B."/>
            <person name="Lipzen A."/>
            <person name="Chen C."/>
            <person name="Yan M."/>
            <person name="Daum C."/>
            <person name="Ng V."/>
            <person name="Clum A."/>
            <person name="Steindorff A."/>
            <person name="Ohm R.A."/>
            <person name="Martin F."/>
            <person name="Silar P."/>
            <person name="Natvig D.O."/>
            <person name="Lalanne C."/>
            <person name="Gautier V."/>
            <person name="Ament-Velasquez S.L."/>
            <person name="Kruys A."/>
            <person name="Hutchinson M.I."/>
            <person name="Powell A.J."/>
            <person name="Barry K."/>
            <person name="Miller A.N."/>
            <person name="Grigoriev I.V."/>
            <person name="Debuchy R."/>
            <person name="Gladieux P."/>
            <person name="Hiltunen Thoren M."/>
            <person name="Johannesson H."/>
        </authorList>
    </citation>
    <scope>NUCLEOTIDE SEQUENCE</scope>
    <source>
        <strain evidence="15">CBS 232.78</strain>
    </source>
</reference>
<evidence type="ECO:0000256" key="2">
    <source>
        <dbReference type="ARBA" id="ARBA00004922"/>
    </source>
</evidence>
<dbReference type="Gene3D" id="3.50.4.10">
    <property type="entry name" value="Hepatocyte Growth Factor"/>
    <property type="match status" value="1"/>
</dbReference>
<evidence type="ECO:0000256" key="6">
    <source>
        <dbReference type="ARBA" id="ARBA00022679"/>
    </source>
</evidence>
<evidence type="ECO:0000313" key="15">
    <source>
        <dbReference type="EMBL" id="KAK3370423.1"/>
    </source>
</evidence>
<keyword evidence="5" id="KW-0328">Glycosyltransferase</keyword>
<dbReference type="Pfam" id="PF02434">
    <property type="entry name" value="Fringe"/>
    <property type="match status" value="1"/>
</dbReference>
<dbReference type="Pfam" id="PF00024">
    <property type="entry name" value="PAN_1"/>
    <property type="match status" value="1"/>
</dbReference>
<dbReference type="PANTHER" id="PTHR23033:SF40">
    <property type="entry name" value="APPLE DOMAIN-CONTAINING PROTEIN"/>
    <property type="match status" value="1"/>
</dbReference>
<dbReference type="AlphaFoldDB" id="A0AAE0N503"/>
<keyword evidence="9" id="KW-0735">Signal-anchor</keyword>
<evidence type="ECO:0000313" key="16">
    <source>
        <dbReference type="Proteomes" id="UP001285441"/>
    </source>
</evidence>
<dbReference type="InterPro" id="IPR003609">
    <property type="entry name" value="Pan_app"/>
</dbReference>
<evidence type="ECO:0000256" key="11">
    <source>
        <dbReference type="ARBA" id="ARBA00023136"/>
    </source>
</evidence>
<evidence type="ECO:0000256" key="1">
    <source>
        <dbReference type="ARBA" id="ARBA00004606"/>
    </source>
</evidence>
<keyword evidence="7 12" id="KW-0812">Transmembrane</keyword>
<keyword evidence="6" id="KW-0808">Transferase</keyword>
<evidence type="ECO:0000256" key="4">
    <source>
        <dbReference type="ARBA" id="ARBA00012557"/>
    </source>
</evidence>
<name>A0AAE0N503_9PEZI</name>
<comment type="caution">
    <text evidence="15">The sequence shown here is derived from an EMBL/GenBank/DDBJ whole genome shotgun (WGS) entry which is preliminary data.</text>
</comment>
<evidence type="ECO:0000256" key="7">
    <source>
        <dbReference type="ARBA" id="ARBA00022692"/>
    </source>
</evidence>
<feature type="transmembrane region" description="Helical" evidence="12">
    <location>
        <begin position="12"/>
        <end position="28"/>
    </location>
</feature>
<keyword evidence="16" id="KW-1185">Reference proteome</keyword>
<dbReference type="GO" id="GO:0016020">
    <property type="term" value="C:membrane"/>
    <property type="evidence" value="ECO:0007669"/>
    <property type="project" value="UniProtKB-SubCell"/>
</dbReference>
<evidence type="ECO:0000256" key="8">
    <source>
        <dbReference type="ARBA" id="ARBA00022741"/>
    </source>
</evidence>
<keyword evidence="10 12" id="KW-1133">Transmembrane helix</keyword>
<reference evidence="15" key="2">
    <citation type="submission" date="2023-06" db="EMBL/GenBank/DDBJ databases">
        <authorList>
            <consortium name="Lawrence Berkeley National Laboratory"/>
            <person name="Haridas S."/>
            <person name="Hensen N."/>
            <person name="Bonometti L."/>
            <person name="Westerberg I."/>
            <person name="Brannstrom I.O."/>
            <person name="Guillou S."/>
            <person name="Cros-Aarteil S."/>
            <person name="Calhoun S."/>
            <person name="Kuo A."/>
            <person name="Mondo S."/>
            <person name="Pangilinan J."/>
            <person name="Riley R."/>
            <person name="LaButti K."/>
            <person name="Andreopoulos B."/>
            <person name="Lipzen A."/>
            <person name="Chen C."/>
            <person name="Yanf M."/>
            <person name="Daum C."/>
            <person name="Ng V."/>
            <person name="Clum A."/>
            <person name="Steindorff A."/>
            <person name="Ohm R."/>
            <person name="Martin F."/>
            <person name="Silar P."/>
            <person name="Natvig D."/>
            <person name="Lalanne C."/>
            <person name="Gautier V."/>
            <person name="Ament-velasquez S.L."/>
            <person name="Kruys A."/>
            <person name="Hutchinson M.I."/>
            <person name="Powell A.J."/>
            <person name="Barry K."/>
            <person name="Miller A.N."/>
            <person name="Grigoriev I.V."/>
            <person name="Debuchy R."/>
            <person name="Gladieux P."/>
            <person name="Thoren M.H."/>
            <person name="Johannesson H."/>
        </authorList>
    </citation>
    <scope>NUCLEOTIDE SEQUENCE</scope>
    <source>
        <strain evidence="15">CBS 232.78</strain>
    </source>
</reference>
<dbReference type="Gene3D" id="3.90.550.50">
    <property type="match status" value="1"/>
</dbReference>
<dbReference type="Proteomes" id="UP001285441">
    <property type="component" value="Unassembled WGS sequence"/>
</dbReference>